<dbReference type="Gene3D" id="3.30.420.360">
    <property type="match status" value="1"/>
</dbReference>
<evidence type="ECO:0000313" key="6">
    <source>
        <dbReference type="EMBL" id="SQB42239.1"/>
    </source>
</evidence>
<evidence type="ECO:0000259" key="4">
    <source>
        <dbReference type="Pfam" id="PF17788"/>
    </source>
</evidence>
<dbReference type="GO" id="GO:0008270">
    <property type="term" value="F:zinc ion binding"/>
    <property type="evidence" value="ECO:0007669"/>
    <property type="project" value="TreeGrafter"/>
</dbReference>
<dbReference type="InterPro" id="IPR017945">
    <property type="entry name" value="DHBP_synth_RibB-like_a/b_dom"/>
</dbReference>
<dbReference type="InterPro" id="IPR041440">
    <property type="entry name" value="HypF_C"/>
</dbReference>
<dbReference type="InterPro" id="IPR055128">
    <property type="entry name" value="HypF_C_2"/>
</dbReference>
<feature type="domain" description="Carbamoyltransferase Kae1-like" evidence="5">
    <location>
        <begin position="180"/>
        <end position="213"/>
    </location>
</feature>
<keyword evidence="6" id="KW-0808">Transferase</keyword>
<evidence type="ECO:0000313" key="7">
    <source>
        <dbReference type="Proteomes" id="UP000251584"/>
    </source>
</evidence>
<dbReference type="Pfam" id="PF22521">
    <property type="entry name" value="HypF_C_2"/>
    <property type="match status" value="1"/>
</dbReference>
<dbReference type="EC" id="2.1.3.-" evidence="6"/>
<evidence type="ECO:0000259" key="3">
    <source>
        <dbReference type="Pfam" id="PF01300"/>
    </source>
</evidence>
<dbReference type="GO" id="GO:0003725">
    <property type="term" value="F:double-stranded RNA binding"/>
    <property type="evidence" value="ECO:0007669"/>
    <property type="project" value="InterPro"/>
</dbReference>
<dbReference type="SUPFAM" id="SSF55821">
    <property type="entry name" value="YrdC/RibB"/>
    <property type="match status" value="1"/>
</dbReference>
<reference evidence="6 7" key="1">
    <citation type="submission" date="2018-06" db="EMBL/GenBank/DDBJ databases">
        <authorList>
            <consortium name="Pathogen Informatics"/>
            <person name="Doyle S."/>
        </authorList>
    </citation>
    <scope>NUCLEOTIDE SEQUENCE [LARGE SCALE GENOMIC DNA]</scope>
    <source>
        <strain evidence="6 7">NCTC10786</strain>
    </source>
</reference>
<evidence type="ECO:0000259" key="5">
    <source>
        <dbReference type="Pfam" id="PF22521"/>
    </source>
</evidence>
<dbReference type="Pfam" id="PF17788">
    <property type="entry name" value="HypF_C"/>
    <property type="match status" value="1"/>
</dbReference>
<evidence type="ECO:0000256" key="1">
    <source>
        <dbReference type="ARBA" id="ARBA00008097"/>
    </source>
</evidence>
<comment type="similarity">
    <text evidence="1">Belongs to the carbamoyltransferase HypF family.</text>
</comment>
<dbReference type="EMBL" id="UAVY01000011">
    <property type="protein sequence ID" value="SQB42239.1"/>
    <property type="molecule type" value="Genomic_DNA"/>
</dbReference>
<dbReference type="FunFam" id="3.30.420.360:FF:000001">
    <property type="entry name" value="Carbamoyltransferase HypF"/>
    <property type="match status" value="1"/>
</dbReference>
<dbReference type="InterPro" id="IPR006070">
    <property type="entry name" value="Sua5-like_dom"/>
</dbReference>
<dbReference type="AlphaFoldDB" id="A0A2X2YX40"/>
<dbReference type="PANTHER" id="PTHR42959">
    <property type="entry name" value="CARBAMOYLTRANSFERASE"/>
    <property type="match status" value="1"/>
</dbReference>
<feature type="domain" description="YrdC-like" evidence="3">
    <location>
        <begin position="1"/>
        <end position="54"/>
    </location>
</feature>
<dbReference type="GO" id="GO:0051604">
    <property type="term" value="P:protein maturation"/>
    <property type="evidence" value="ECO:0007669"/>
    <property type="project" value="TreeGrafter"/>
</dbReference>
<dbReference type="InterPro" id="IPR051060">
    <property type="entry name" value="Carbamoyltrans_HypF-like"/>
</dbReference>
<dbReference type="Gene3D" id="3.90.870.40">
    <property type="match status" value="1"/>
</dbReference>
<dbReference type="Pfam" id="PF01300">
    <property type="entry name" value="Sua5_yciO_yrdC"/>
    <property type="match status" value="1"/>
</dbReference>
<feature type="domain" description="HypF Kae1-like" evidence="4">
    <location>
        <begin position="72"/>
        <end position="167"/>
    </location>
</feature>
<dbReference type="PANTHER" id="PTHR42959:SF1">
    <property type="entry name" value="CARBAMOYLTRANSFERASE HYPF"/>
    <property type="match status" value="1"/>
</dbReference>
<accession>A0A2X2YX40</accession>
<feature type="region of interest" description="Disordered" evidence="2">
    <location>
        <begin position="218"/>
        <end position="239"/>
    </location>
</feature>
<dbReference type="Gene3D" id="3.30.110.120">
    <property type="match status" value="1"/>
</dbReference>
<dbReference type="GO" id="GO:0016743">
    <property type="term" value="F:carboxyl- or carbamoyltransferase activity"/>
    <property type="evidence" value="ECO:0007669"/>
    <property type="project" value="TreeGrafter"/>
</dbReference>
<name>A0A2X2YX40_CITKO</name>
<protein>
    <submittedName>
        <fullName evidence="6">Hydrogenase maturation protein</fullName>
        <ecNumber evidence="6">2.1.3.-</ecNumber>
    </submittedName>
</protein>
<dbReference type="Proteomes" id="UP000251584">
    <property type="component" value="Unassembled WGS sequence"/>
</dbReference>
<organism evidence="6 7">
    <name type="scientific">Citrobacter koseri</name>
    <name type="common">Citrobacter diversus</name>
    <dbReference type="NCBI Taxonomy" id="545"/>
    <lineage>
        <taxon>Bacteria</taxon>
        <taxon>Pseudomonadati</taxon>
        <taxon>Pseudomonadota</taxon>
        <taxon>Gammaproteobacteria</taxon>
        <taxon>Enterobacterales</taxon>
        <taxon>Enterobacteriaceae</taxon>
        <taxon>Citrobacter</taxon>
    </lineage>
</organism>
<evidence type="ECO:0000256" key="2">
    <source>
        <dbReference type="SAM" id="MobiDB-lite"/>
    </source>
</evidence>
<proteinExistence type="inferred from homology"/>
<gene>
    <name evidence="6" type="primary">hypf_1</name>
    <name evidence="6" type="ORF">NCTC10786_06400</name>
</gene>
<sequence>MTSGNLSGKPPAITNQQALDDLKAIADGFLLHNRDIVQRMDDSVVRDSGEMLRRSRGYVPDAIALPPGFRDVPPMLCLGADLKNTFCLVRGEQAVVSQHLGDLSDDGIQTQWRDALRLIQNIYDFTPQRVVCDAHPGYVSSQWASEMTLPTETVLHHHAHAAACMVEHGWPWNGGDVIALTLDGIGMGEGGALWGGECLRVNYRECEHLGGCRRRAGGAAISPRSSPGAPAGAVSALCS</sequence>